<proteinExistence type="predicted"/>
<name>A0A4Y2BM21_ARAVE</name>
<evidence type="ECO:0000313" key="1">
    <source>
        <dbReference type="EMBL" id="GBL93003.1"/>
    </source>
</evidence>
<gene>
    <name evidence="1" type="ORF">AVEN_54640_1</name>
</gene>
<dbReference type="AlphaFoldDB" id="A0A4Y2BM21"/>
<reference evidence="1 2" key="1">
    <citation type="journal article" date="2019" name="Sci. Rep.">
        <title>Orb-weaving spider Araneus ventricosus genome elucidates the spidroin gene catalogue.</title>
        <authorList>
            <person name="Kono N."/>
            <person name="Nakamura H."/>
            <person name="Ohtoshi R."/>
            <person name="Moran D.A.P."/>
            <person name="Shinohara A."/>
            <person name="Yoshida Y."/>
            <person name="Fujiwara M."/>
            <person name="Mori M."/>
            <person name="Tomita M."/>
            <person name="Arakawa K."/>
        </authorList>
    </citation>
    <scope>NUCLEOTIDE SEQUENCE [LARGE SCALE GENOMIC DNA]</scope>
</reference>
<dbReference type="EMBL" id="BGPR01000090">
    <property type="protein sequence ID" value="GBL93003.1"/>
    <property type="molecule type" value="Genomic_DNA"/>
</dbReference>
<accession>A0A4Y2BM21</accession>
<protein>
    <submittedName>
        <fullName evidence="1">Uncharacterized protein</fullName>
    </submittedName>
</protein>
<comment type="caution">
    <text evidence="1">The sequence shown here is derived from an EMBL/GenBank/DDBJ whole genome shotgun (WGS) entry which is preliminary data.</text>
</comment>
<dbReference type="Proteomes" id="UP000499080">
    <property type="component" value="Unassembled WGS sequence"/>
</dbReference>
<sequence>MVKKKTFFCQNLCAFKSGKNIPTFNLTALGTTIPLHFVAMPLRNKCHENAIFTTEILKRPAKNSIYDLNPQSIPSRDEMDGLEAAYCGAGFVPQ</sequence>
<keyword evidence="2" id="KW-1185">Reference proteome</keyword>
<evidence type="ECO:0000313" key="2">
    <source>
        <dbReference type="Proteomes" id="UP000499080"/>
    </source>
</evidence>
<organism evidence="1 2">
    <name type="scientific">Araneus ventricosus</name>
    <name type="common">Orbweaver spider</name>
    <name type="synonym">Epeira ventricosa</name>
    <dbReference type="NCBI Taxonomy" id="182803"/>
    <lineage>
        <taxon>Eukaryota</taxon>
        <taxon>Metazoa</taxon>
        <taxon>Ecdysozoa</taxon>
        <taxon>Arthropoda</taxon>
        <taxon>Chelicerata</taxon>
        <taxon>Arachnida</taxon>
        <taxon>Araneae</taxon>
        <taxon>Araneomorphae</taxon>
        <taxon>Entelegynae</taxon>
        <taxon>Araneoidea</taxon>
        <taxon>Araneidae</taxon>
        <taxon>Araneus</taxon>
    </lineage>
</organism>